<dbReference type="OrthoDB" id="310030at2759"/>
<evidence type="ECO:0000313" key="12">
    <source>
        <dbReference type="Proteomes" id="UP000439903"/>
    </source>
</evidence>
<name>A0A8H3WXK1_GIGMA</name>
<comment type="subcellular location">
    <subcellularLocation>
        <location evidence="2 10">Endoplasmic reticulum membrane</location>
        <topology evidence="2 10">Single-pass type I membrane protein</topology>
    </subcellularLocation>
</comment>
<keyword evidence="5 10" id="KW-0812">Transmembrane</keyword>
<proteinExistence type="inferred from homology"/>
<dbReference type="EMBL" id="WTPW01002929">
    <property type="protein sequence ID" value="KAF0359994.1"/>
    <property type="molecule type" value="Genomic_DNA"/>
</dbReference>
<feature type="chain" id="PRO_5034675102" description="Dolichyl-diphosphooligosaccharide--protein glycosyltransferase subunit 1" evidence="10">
    <location>
        <begin position="23"/>
        <end position="472"/>
    </location>
</feature>
<gene>
    <name evidence="11" type="ORF">F8M41_014318</name>
</gene>
<comment type="caution">
    <text evidence="11">The sequence shown here is derived from an EMBL/GenBank/DDBJ whole genome shotgun (WGS) entry which is preliminary data.</text>
</comment>
<sequence length="472" mass="54441">MRSCYNLALITLSICIIYNALATADAPPHVPQYWRNTNMVRTIDLSSYVVRESTAIASQNVHTEPVGEYYFPIPGGLSEHLAYIEVKEKKTDKVFEVEKVGSDSVNQTQYYKIYFDHRIDPQEKVLFIVKTAYIHELAPYPFEIAQTGRQNLIYRGNIYGNSAYYTEKQKTNVKLPTFNIIGYTQKSGSVSRNGNIITYGSFSNQEPGAFDELSIHYEFQQAILTVKGLRRDLEISHWGGNLAVEEHFNLTHGGAKLKGQFSRLEYQQTQYIHHETTMARDFSINLPAHASDVYYRDEIGNVSTSRLRNERDAKVLEFRPRYPLFGGWNYTWYHGYNVPLGDFLRYHKSGRYILNIPFVNPLHNAAFDHVQVRIILPEGASNVKVETPFPINKETHGVHKTYFDSKGRYIVVLDKFNVVDEHSKHFQVSYEYNSLELLRKPLVATTFLLCGFLLNMVFSRMEFTIGKKSNKD</sequence>
<dbReference type="InterPro" id="IPR007676">
    <property type="entry name" value="Ribophorin_I"/>
</dbReference>
<dbReference type="GO" id="GO:0018279">
    <property type="term" value="P:protein N-linked glycosylation via asparagine"/>
    <property type="evidence" value="ECO:0007669"/>
    <property type="project" value="TreeGrafter"/>
</dbReference>
<keyword evidence="9 10" id="KW-0472">Membrane</keyword>
<evidence type="ECO:0000256" key="5">
    <source>
        <dbReference type="ARBA" id="ARBA00022692"/>
    </source>
</evidence>
<dbReference type="PANTHER" id="PTHR21049:SF0">
    <property type="entry name" value="DOLICHYL-DIPHOSPHOOLIGOSACCHARIDE--PROTEIN GLYCOSYLTRANSFERASE SUBUNIT 1"/>
    <property type="match status" value="1"/>
</dbReference>
<accession>A0A8H3WXK1</accession>
<dbReference type="UniPathway" id="UPA00378"/>
<feature type="signal peptide" evidence="10">
    <location>
        <begin position="1"/>
        <end position="22"/>
    </location>
</feature>
<comment type="function">
    <text evidence="1 10">Subunit of the oligosaccharyl transferase (OST) complex that catalyzes the initial transfer of a defined glycan (Glc(3)Man(9)GlcNAc(2) in eukaryotes) from the lipid carrier dolichol-pyrophosphate to an asparagine residue within an Asn-X-Ser/Thr consensus motif in nascent polypeptide chains, the first step in protein N-glycosylation. N-glycosylation occurs cotranslationally and the complex associates with the Sec61 complex at the channel-forming translocon complex that mediates protein translocation across the endoplasmic reticulum (ER). All subunits are required for a maximal enzyme activity.</text>
</comment>
<protein>
    <recommendedName>
        <fullName evidence="10">Dolichyl-diphosphooligosaccharide--protein glycosyltransferase subunit 1</fullName>
    </recommendedName>
</protein>
<dbReference type="AlphaFoldDB" id="A0A8H3WXK1"/>
<reference evidence="11 12" key="1">
    <citation type="journal article" date="2019" name="Environ. Microbiol.">
        <title>At the nexus of three kingdoms: the genome of the mycorrhizal fungus Gigaspora margarita provides insights into plant, endobacterial and fungal interactions.</title>
        <authorList>
            <person name="Venice F."/>
            <person name="Ghignone S."/>
            <person name="Salvioli di Fossalunga A."/>
            <person name="Amselem J."/>
            <person name="Novero M."/>
            <person name="Xianan X."/>
            <person name="Sedzielewska Toro K."/>
            <person name="Morin E."/>
            <person name="Lipzen A."/>
            <person name="Grigoriev I.V."/>
            <person name="Henrissat B."/>
            <person name="Martin F.M."/>
            <person name="Bonfante P."/>
        </authorList>
    </citation>
    <scope>NUCLEOTIDE SEQUENCE [LARGE SCALE GENOMIC DNA]</scope>
    <source>
        <strain evidence="11 12">BEG34</strain>
    </source>
</reference>
<comment type="pathway">
    <text evidence="3 10">Protein modification; protein glycosylation.</text>
</comment>
<evidence type="ECO:0000256" key="8">
    <source>
        <dbReference type="ARBA" id="ARBA00022989"/>
    </source>
</evidence>
<dbReference type="Proteomes" id="UP000439903">
    <property type="component" value="Unassembled WGS sequence"/>
</dbReference>
<evidence type="ECO:0000313" key="11">
    <source>
        <dbReference type="EMBL" id="KAF0359994.1"/>
    </source>
</evidence>
<evidence type="ECO:0000256" key="10">
    <source>
        <dbReference type="RuleBase" id="RU361143"/>
    </source>
</evidence>
<evidence type="ECO:0000256" key="4">
    <source>
        <dbReference type="ARBA" id="ARBA00008905"/>
    </source>
</evidence>
<organism evidence="11 12">
    <name type="scientific">Gigaspora margarita</name>
    <dbReference type="NCBI Taxonomy" id="4874"/>
    <lineage>
        <taxon>Eukaryota</taxon>
        <taxon>Fungi</taxon>
        <taxon>Fungi incertae sedis</taxon>
        <taxon>Mucoromycota</taxon>
        <taxon>Glomeromycotina</taxon>
        <taxon>Glomeromycetes</taxon>
        <taxon>Diversisporales</taxon>
        <taxon>Gigasporaceae</taxon>
        <taxon>Gigaspora</taxon>
    </lineage>
</organism>
<dbReference type="Pfam" id="PF04597">
    <property type="entry name" value="Ribophorin_I"/>
    <property type="match status" value="1"/>
</dbReference>
<evidence type="ECO:0000256" key="1">
    <source>
        <dbReference type="ARBA" id="ARBA00002791"/>
    </source>
</evidence>
<evidence type="ECO:0000256" key="9">
    <source>
        <dbReference type="ARBA" id="ARBA00023136"/>
    </source>
</evidence>
<evidence type="ECO:0000256" key="2">
    <source>
        <dbReference type="ARBA" id="ARBA00004115"/>
    </source>
</evidence>
<evidence type="ECO:0000256" key="6">
    <source>
        <dbReference type="ARBA" id="ARBA00022729"/>
    </source>
</evidence>
<keyword evidence="6 10" id="KW-0732">Signal</keyword>
<dbReference type="GO" id="GO:0008250">
    <property type="term" value="C:oligosaccharyltransferase complex"/>
    <property type="evidence" value="ECO:0007669"/>
    <property type="project" value="UniProtKB-UniRule"/>
</dbReference>
<dbReference type="PANTHER" id="PTHR21049">
    <property type="entry name" value="RIBOPHORIN I"/>
    <property type="match status" value="1"/>
</dbReference>
<comment type="similarity">
    <text evidence="4 10">Belongs to the OST1 family.</text>
</comment>
<evidence type="ECO:0000256" key="7">
    <source>
        <dbReference type="ARBA" id="ARBA00022824"/>
    </source>
</evidence>
<keyword evidence="12" id="KW-1185">Reference proteome</keyword>
<evidence type="ECO:0000256" key="3">
    <source>
        <dbReference type="ARBA" id="ARBA00004922"/>
    </source>
</evidence>
<comment type="subunit">
    <text evidence="10">Component of the oligosaccharyltransferase (OST) complex.</text>
</comment>
<keyword evidence="8 10" id="KW-1133">Transmembrane helix</keyword>
<keyword evidence="7 10" id="KW-0256">Endoplasmic reticulum</keyword>
<feature type="transmembrane region" description="Helical" evidence="10">
    <location>
        <begin position="441"/>
        <end position="458"/>
    </location>
</feature>